<name>A0A1H4LQ43_9PSED</name>
<keyword evidence="3 5" id="KW-0238">DNA-binding</keyword>
<evidence type="ECO:0000256" key="1">
    <source>
        <dbReference type="ARBA" id="ARBA00008857"/>
    </source>
</evidence>
<gene>
    <name evidence="9" type="ORF">SAMN05216178_2011</name>
</gene>
<evidence type="ECO:0000256" key="3">
    <source>
        <dbReference type="ARBA" id="ARBA00023125"/>
    </source>
</evidence>
<dbReference type="CDD" id="cd00801">
    <property type="entry name" value="INT_P4_C"/>
    <property type="match status" value="1"/>
</dbReference>
<feature type="domain" description="Tyr recombinase" evidence="7">
    <location>
        <begin position="206"/>
        <end position="394"/>
    </location>
</feature>
<evidence type="ECO:0000313" key="10">
    <source>
        <dbReference type="Proteomes" id="UP000198982"/>
    </source>
</evidence>
<dbReference type="InterPro" id="IPR044068">
    <property type="entry name" value="CB"/>
</dbReference>
<evidence type="ECO:0000256" key="6">
    <source>
        <dbReference type="SAM" id="MobiDB-lite"/>
    </source>
</evidence>
<comment type="similarity">
    <text evidence="1">Belongs to the 'phage' integrase family.</text>
</comment>
<dbReference type="InterPro" id="IPR002104">
    <property type="entry name" value="Integrase_catalytic"/>
</dbReference>
<keyword evidence="2" id="KW-0229">DNA integration</keyword>
<dbReference type="InterPro" id="IPR011010">
    <property type="entry name" value="DNA_brk_join_enz"/>
</dbReference>
<evidence type="ECO:0000259" key="8">
    <source>
        <dbReference type="PROSITE" id="PS51900"/>
    </source>
</evidence>
<feature type="domain" description="Core-binding (CB)" evidence="8">
    <location>
        <begin position="98"/>
        <end position="182"/>
    </location>
</feature>
<dbReference type="Pfam" id="PF22022">
    <property type="entry name" value="Phage_int_M"/>
    <property type="match status" value="1"/>
</dbReference>
<dbReference type="GO" id="GO:0015074">
    <property type="term" value="P:DNA integration"/>
    <property type="evidence" value="ECO:0007669"/>
    <property type="project" value="UniProtKB-KW"/>
</dbReference>
<dbReference type="PROSITE" id="PS51900">
    <property type="entry name" value="CB"/>
    <property type="match status" value="1"/>
</dbReference>
<evidence type="ECO:0000259" key="7">
    <source>
        <dbReference type="PROSITE" id="PS51898"/>
    </source>
</evidence>
<keyword evidence="4" id="KW-0233">DNA recombination</keyword>
<keyword evidence="10" id="KW-1185">Reference proteome</keyword>
<dbReference type="Gene3D" id="3.30.160.390">
    <property type="entry name" value="Integrase, DNA-binding domain"/>
    <property type="match status" value="1"/>
</dbReference>
<dbReference type="Pfam" id="PF13356">
    <property type="entry name" value="Arm-DNA-bind_3"/>
    <property type="match status" value="1"/>
</dbReference>
<evidence type="ECO:0000256" key="4">
    <source>
        <dbReference type="ARBA" id="ARBA00023172"/>
    </source>
</evidence>
<dbReference type="InterPro" id="IPR053876">
    <property type="entry name" value="Phage_int_M"/>
</dbReference>
<dbReference type="Gene3D" id="1.10.150.130">
    <property type="match status" value="1"/>
</dbReference>
<dbReference type="Pfam" id="PF00589">
    <property type="entry name" value="Phage_integrase"/>
    <property type="match status" value="1"/>
</dbReference>
<dbReference type="InterPro" id="IPR050808">
    <property type="entry name" value="Phage_Integrase"/>
</dbReference>
<sequence length="440" mass="49423">MPLTDTAVRQSKPQEKDYSLNDTDGLSLFVSAKGTKSWHFRFSWLGKQSRYSFGTYPALSLRDARTMRDEARSLVAKGIDPRAERRQERSAAVASAENTFEAVANRWHNFKALRLTNAKKGSAEQSRRYLDKDLIPSLGAIPIDQVRRADVLKAVRKVEARGALHVAEKCRGWLNEIFRYAIAEDLIELNPASDIDVVAAIQPPVEHNPILRRHELAEFLVKLRASGMGMLTKSAIRLMLLTMVRTIEARRASPAHFDLEAELWSIPPDDVKQLQSRVRTESGEIPPYLVPLSRQAVGVVREVMQVTGRCKLLFTGRNEPSKVMSENTVNQAIKRMGYKDRLTGHGVRGTASTILNDLGYNKDWIEAQLSHADDNKVRGSYNHAEYVEQRRQMMQDWADYLDHVEAGGDCDVWPNSAYSFKPAGHGKPGPVPGSIAEPRP</sequence>
<feature type="region of interest" description="Disordered" evidence="6">
    <location>
        <begin position="421"/>
        <end position="440"/>
    </location>
</feature>
<proteinExistence type="inferred from homology"/>
<organism evidence="9 10">
    <name type="scientific">Pseudomonas saponiphila</name>
    <dbReference type="NCBI Taxonomy" id="556534"/>
    <lineage>
        <taxon>Bacteria</taxon>
        <taxon>Pseudomonadati</taxon>
        <taxon>Pseudomonadota</taxon>
        <taxon>Gammaproteobacteria</taxon>
        <taxon>Pseudomonadales</taxon>
        <taxon>Pseudomonadaceae</taxon>
        <taxon>Pseudomonas</taxon>
    </lineage>
</organism>
<accession>A0A1H4LQ43</accession>
<dbReference type="InterPro" id="IPR038488">
    <property type="entry name" value="Integrase_DNA-bd_sf"/>
</dbReference>
<dbReference type="AlphaFoldDB" id="A0A1H4LQ43"/>
<evidence type="ECO:0000313" key="9">
    <source>
        <dbReference type="EMBL" id="SEB72405.1"/>
    </source>
</evidence>
<dbReference type="InterPro" id="IPR025166">
    <property type="entry name" value="Integrase_DNA_bind_dom"/>
</dbReference>
<protein>
    <submittedName>
        <fullName evidence="9">Integrase</fullName>
    </submittedName>
</protein>
<evidence type="ECO:0000256" key="5">
    <source>
        <dbReference type="PROSITE-ProRule" id="PRU01248"/>
    </source>
</evidence>
<reference evidence="10" key="1">
    <citation type="submission" date="2016-10" db="EMBL/GenBank/DDBJ databases">
        <authorList>
            <person name="Varghese N."/>
            <person name="Submissions S."/>
        </authorList>
    </citation>
    <scope>NUCLEOTIDE SEQUENCE [LARGE SCALE GENOMIC DNA]</scope>
    <source>
        <strain evidence="10">DSM 9751</strain>
    </source>
</reference>
<dbReference type="InterPro" id="IPR010998">
    <property type="entry name" value="Integrase_recombinase_N"/>
</dbReference>
<dbReference type="GO" id="GO:0003677">
    <property type="term" value="F:DNA binding"/>
    <property type="evidence" value="ECO:0007669"/>
    <property type="project" value="UniProtKB-UniRule"/>
</dbReference>
<dbReference type="GO" id="GO:0006310">
    <property type="term" value="P:DNA recombination"/>
    <property type="evidence" value="ECO:0007669"/>
    <property type="project" value="UniProtKB-KW"/>
</dbReference>
<dbReference type="InterPro" id="IPR013762">
    <property type="entry name" value="Integrase-like_cat_sf"/>
</dbReference>
<dbReference type="PROSITE" id="PS51898">
    <property type="entry name" value="TYR_RECOMBINASE"/>
    <property type="match status" value="1"/>
</dbReference>
<dbReference type="PANTHER" id="PTHR30629">
    <property type="entry name" value="PROPHAGE INTEGRASE"/>
    <property type="match status" value="1"/>
</dbReference>
<dbReference type="PANTHER" id="PTHR30629:SF2">
    <property type="entry name" value="PROPHAGE INTEGRASE INTS-RELATED"/>
    <property type="match status" value="1"/>
</dbReference>
<dbReference type="EMBL" id="FNTJ01000001">
    <property type="protein sequence ID" value="SEB72405.1"/>
    <property type="molecule type" value="Genomic_DNA"/>
</dbReference>
<dbReference type="Gene3D" id="1.10.443.10">
    <property type="entry name" value="Intergrase catalytic core"/>
    <property type="match status" value="1"/>
</dbReference>
<dbReference type="SUPFAM" id="SSF56349">
    <property type="entry name" value="DNA breaking-rejoining enzymes"/>
    <property type="match status" value="1"/>
</dbReference>
<dbReference type="Proteomes" id="UP000198982">
    <property type="component" value="Unassembled WGS sequence"/>
</dbReference>
<evidence type="ECO:0000256" key="2">
    <source>
        <dbReference type="ARBA" id="ARBA00022908"/>
    </source>
</evidence>